<evidence type="ECO:0000313" key="6">
    <source>
        <dbReference type="Proteomes" id="UP000798808"/>
    </source>
</evidence>
<feature type="domain" description="HTH araC/xylS-type" evidence="4">
    <location>
        <begin position="166"/>
        <end position="279"/>
    </location>
</feature>
<dbReference type="PROSITE" id="PS01124">
    <property type="entry name" value="HTH_ARAC_FAMILY_2"/>
    <property type="match status" value="1"/>
</dbReference>
<keyword evidence="3" id="KW-0804">Transcription</keyword>
<dbReference type="InterPro" id="IPR009057">
    <property type="entry name" value="Homeodomain-like_sf"/>
</dbReference>
<dbReference type="RefSeq" id="WP_155176221.1">
    <property type="nucleotide sequence ID" value="NZ_BAAAFL010000053.1"/>
</dbReference>
<gene>
    <name evidence="5" type="ORF">E1163_26655</name>
</gene>
<evidence type="ECO:0000259" key="4">
    <source>
        <dbReference type="PROSITE" id="PS01124"/>
    </source>
</evidence>
<keyword evidence="2" id="KW-0238">DNA-binding</keyword>
<dbReference type="Gene3D" id="1.10.10.60">
    <property type="entry name" value="Homeodomain-like"/>
    <property type="match status" value="2"/>
</dbReference>
<reference evidence="5 6" key="1">
    <citation type="submission" date="2019-02" db="EMBL/GenBank/DDBJ databases">
        <authorList>
            <person name="Goldberg S.R."/>
            <person name="Haltli B.A."/>
            <person name="Correa H."/>
            <person name="Russell K.G."/>
        </authorList>
    </citation>
    <scope>NUCLEOTIDE SEQUENCE [LARGE SCALE GENOMIC DNA]</scope>
    <source>
        <strain evidence="5 6">JCM 16186</strain>
    </source>
</reference>
<dbReference type="PANTHER" id="PTHR46796:SF13">
    <property type="entry name" value="HTH-TYPE TRANSCRIPTIONAL ACTIVATOR RHAS"/>
    <property type="match status" value="1"/>
</dbReference>
<organism evidence="5 6">
    <name type="scientific">Fulvivirga kasyanovii</name>
    <dbReference type="NCBI Taxonomy" id="396812"/>
    <lineage>
        <taxon>Bacteria</taxon>
        <taxon>Pseudomonadati</taxon>
        <taxon>Bacteroidota</taxon>
        <taxon>Cytophagia</taxon>
        <taxon>Cytophagales</taxon>
        <taxon>Fulvivirgaceae</taxon>
        <taxon>Fulvivirga</taxon>
    </lineage>
</organism>
<dbReference type="SMART" id="SM00342">
    <property type="entry name" value="HTH_ARAC"/>
    <property type="match status" value="1"/>
</dbReference>
<sequence>MTEQVCNLPEAFNDGHCGVSIHYYEAKQSSQKNKVRFSQNLLCLLLKGEKTVYSGTGKISFDKSQLMLLKPGNTLMTEKTTVENAYKSVLFFFDNDFLNDFVRINNIPIDQARKATGFTRTKILDKDEYITTFERSLLLMGNKPSPPLIRSKLNEILLYLFGRYPEELTCFIKETLNHHRDVAFKSIIERPDSFNLSNEELAFLCSMSLSTFKRRFKEVYNTTPRQYYISKRMKKAALLLQNDLRPSEIYFELGYENLSAFSNEFKKHFGTSPRGYKPQKLDKAEFMERH</sequence>
<dbReference type="InterPro" id="IPR054015">
    <property type="entry name" value="ExsA-like_N"/>
</dbReference>
<keyword evidence="6" id="KW-1185">Reference proteome</keyword>
<accession>A0ABW9RWE2</accession>
<comment type="caution">
    <text evidence="5">The sequence shown here is derived from an EMBL/GenBank/DDBJ whole genome shotgun (WGS) entry which is preliminary data.</text>
</comment>
<dbReference type="PANTHER" id="PTHR46796">
    <property type="entry name" value="HTH-TYPE TRANSCRIPTIONAL ACTIVATOR RHAS-RELATED"/>
    <property type="match status" value="1"/>
</dbReference>
<dbReference type="EMBL" id="SMLW01000667">
    <property type="protein sequence ID" value="MTI28567.1"/>
    <property type="molecule type" value="Genomic_DNA"/>
</dbReference>
<dbReference type="InterPro" id="IPR018060">
    <property type="entry name" value="HTH_AraC"/>
</dbReference>
<dbReference type="SUPFAM" id="SSF46689">
    <property type="entry name" value="Homeodomain-like"/>
    <property type="match status" value="2"/>
</dbReference>
<keyword evidence="1" id="KW-0805">Transcription regulation</keyword>
<evidence type="ECO:0000313" key="5">
    <source>
        <dbReference type="EMBL" id="MTI28567.1"/>
    </source>
</evidence>
<dbReference type="InterPro" id="IPR050204">
    <property type="entry name" value="AraC_XylS_family_regulators"/>
</dbReference>
<protein>
    <submittedName>
        <fullName evidence="5">AraC family transcriptional regulator</fullName>
    </submittedName>
</protein>
<name>A0ABW9RWE2_9BACT</name>
<evidence type="ECO:0000256" key="3">
    <source>
        <dbReference type="ARBA" id="ARBA00023163"/>
    </source>
</evidence>
<dbReference type="Proteomes" id="UP000798808">
    <property type="component" value="Unassembled WGS sequence"/>
</dbReference>
<evidence type="ECO:0000256" key="1">
    <source>
        <dbReference type="ARBA" id="ARBA00023015"/>
    </source>
</evidence>
<proteinExistence type="predicted"/>
<dbReference type="Pfam" id="PF12833">
    <property type="entry name" value="HTH_18"/>
    <property type="match status" value="1"/>
</dbReference>
<evidence type="ECO:0000256" key="2">
    <source>
        <dbReference type="ARBA" id="ARBA00023125"/>
    </source>
</evidence>
<dbReference type="Pfam" id="PF22200">
    <property type="entry name" value="ExsA_N"/>
    <property type="match status" value="1"/>
</dbReference>